<name>A0ABS2QG14_9BACI</name>
<dbReference type="Proteomes" id="UP000823486">
    <property type="component" value="Unassembled WGS sequence"/>
</dbReference>
<evidence type="ECO:0000256" key="1">
    <source>
        <dbReference type="SAM" id="MobiDB-lite"/>
    </source>
</evidence>
<accession>A0ABS2QG14</accession>
<evidence type="ECO:0000313" key="3">
    <source>
        <dbReference type="Proteomes" id="UP000823486"/>
    </source>
</evidence>
<evidence type="ECO:0000313" key="2">
    <source>
        <dbReference type="EMBL" id="MBM7692101.1"/>
    </source>
</evidence>
<sequence>MMRNEKRPVSYQQTLGTMTERAQLPEGYDISAFDEDKPENPTRESNEHTKQ</sequence>
<proteinExistence type="predicted"/>
<comment type="caution">
    <text evidence="2">The sequence shown here is derived from an EMBL/GenBank/DDBJ whole genome shotgun (WGS) entry which is preliminary data.</text>
</comment>
<gene>
    <name evidence="2" type="ORF">JOC77_001528</name>
</gene>
<protein>
    <submittedName>
        <fullName evidence="2">Uncharacterized protein</fullName>
    </submittedName>
</protein>
<dbReference type="RefSeq" id="WP_204540924.1">
    <property type="nucleotide sequence ID" value="NZ_JAFBFI010000005.1"/>
</dbReference>
<feature type="compositionally biased region" description="Basic and acidic residues" evidence="1">
    <location>
        <begin position="34"/>
        <end position="51"/>
    </location>
</feature>
<reference evidence="2 3" key="1">
    <citation type="submission" date="2021-01" db="EMBL/GenBank/DDBJ databases">
        <title>Genomic Encyclopedia of Type Strains, Phase IV (KMG-IV): sequencing the most valuable type-strain genomes for metagenomic binning, comparative biology and taxonomic classification.</title>
        <authorList>
            <person name="Goeker M."/>
        </authorList>
    </citation>
    <scope>NUCLEOTIDE SEQUENCE [LARGE SCALE GENOMIC DNA]</scope>
    <source>
        <strain evidence="2 3">DSM 105482</strain>
    </source>
</reference>
<feature type="region of interest" description="Disordered" evidence="1">
    <location>
        <begin position="1"/>
        <end position="51"/>
    </location>
</feature>
<organism evidence="2 3">
    <name type="scientific">Peribacillus deserti</name>
    <dbReference type="NCBI Taxonomy" id="673318"/>
    <lineage>
        <taxon>Bacteria</taxon>
        <taxon>Bacillati</taxon>
        <taxon>Bacillota</taxon>
        <taxon>Bacilli</taxon>
        <taxon>Bacillales</taxon>
        <taxon>Bacillaceae</taxon>
        <taxon>Peribacillus</taxon>
    </lineage>
</organism>
<keyword evidence="3" id="KW-1185">Reference proteome</keyword>
<dbReference type="EMBL" id="JAFBFI010000005">
    <property type="protein sequence ID" value="MBM7692101.1"/>
    <property type="molecule type" value="Genomic_DNA"/>
</dbReference>